<dbReference type="AlphaFoldDB" id="A0A1G6DY87"/>
<sequence length="349" mass="38190">MHGEFKVPGGKLVVADIEVTHNKISSASISGDFFLEPDSALNDINQALIGLPEDASHQAITQAVQAVLTDDVMLFGFSPPAIATAVRRALGKASSWFDHEFTIIPPVTLPAVEHVALDEVIAQSVASGRRQPTLRFWDWDDSVVVIGCFQSVKNEVDMAAAEQHGVSVVRRVTGGGAMFMEPGNCITYSLTVPTSLVDGMSIEKSYEFLDTWVLAALAEVGIKAHYVPLNDIASTQGKIGGAAQKRYANGVTVHHATMAYDIDADRMLKVLRTGREKLSDKGTTSANKRVDPMRSQTGLSRDTIINAFIEHFSKRYSSQLGDYFEDELTTAKQLVDEKFHTNEWLYKIS</sequence>
<dbReference type="Pfam" id="PF21948">
    <property type="entry name" value="LplA-B_cat"/>
    <property type="match status" value="1"/>
</dbReference>
<dbReference type="OrthoDB" id="9787898at2"/>
<dbReference type="SUPFAM" id="SSF55681">
    <property type="entry name" value="Class II aaRS and biotin synthetases"/>
    <property type="match status" value="1"/>
</dbReference>
<dbReference type="CDD" id="cd16443">
    <property type="entry name" value="LplA"/>
    <property type="match status" value="1"/>
</dbReference>
<name>A0A1G6DY87_9GAMM</name>
<keyword evidence="3" id="KW-1185">Reference proteome</keyword>
<proteinExistence type="predicted"/>
<reference evidence="3" key="1">
    <citation type="submission" date="2016-10" db="EMBL/GenBank/DDBJ databases">
        <authorList>
            <person name="Varghese N."/>
            <person name="Submissions S."/>
        </authorList>
    </citation>
    <scope>NUCLEOTIDE SEQUENCE [LARGE SCALE GENOMIC DNA]</scope>
    <source>
        <strain evidence="3">CGMCC 1.10824</strain>
    </source>
</reference>
<dbReference type="Gene3D" id="3.30.390.50">
    <property type="entry name" value="CO dehydrogenase flavoprotein, C-terminal domain"/>
    <property type="match status" value="1"/>
</dbReference>
<dbReference type="EMBL" id="FMXN01000014">
    <property type="protein sequence ID" value="SDB50114.1"/>
    <property type="molecule type" value="Genomic_DNA"/>
</dbReference>
<dbReference type="PANTHER" id="PTHR43679">
    <property type="entry name" value="OCTANOYLTRANSFERASE LIPM-RELATED"/>
    <property type="match status" value="1"/>
</dbReference>
<dbReference type="PROSITE" id="PS51733">
    <property type="entry name" value="BPL_LPL_CATALYTIC"/>
    <property type="match status" value="1"/>
</dbReference>
<dbReference type="InterPro" id="IPR004143">
    <property type="entry name" value="BPL_LPL_catalytic"/>
</dbReference>
<dbReference type="RefSeq" id="WP_092593881.1">
    <property type="nucleotide sequence ID" value="NZ_FMXN01000014.1"/>
</dbReference>
<dbReference type="STRING" id="1159017.SAMN02927930_01954"/>
<dbReference type="Proteomes" id="UP000199626">
    <property type="component" value="Unassembled WGS sequence"/>
</dbReference>
<evidence type="ECO:0000313" key="2">
    <source>
        <dbReference type="EMBL" id="SDB50114.1"/>
    </source>
</evidence>
<dbReference type="Gene3D" id="3.30.930.10">
    <property type="entry name" value="Bira Bifunctional Protein, Domain 2"/>
    <property type="match status" value="1"/>
</dbReference>
<accession>A0A1G6DY87</accession>
<dbReference type="InterPro" id="IPR050664">
    <property type="entry name" value="Octanoyltrans_LipM/LipL"/>
</dbReference>
<evidence type="ECO:0000259" key="1">
    <source>
        <dbReference type="PROSITE" id="PS51733"/>
    </source>
</evidence>
<gene>
    <name evidence="2" type="ORF">SAMN02927930_01954</name>
</gene>
<organism evidence="2 3">
    <name type="scientific">Pseudidiomarina indica</name>
    <dbReference type="NCBI Taxonomy" id="1159017"/>
    <lineage>
        <taxon>Bacteria</taxon>
        <taxon>Pseudomonadati</taxon>
        <taxon>Pseudomonadota</taxon>
        <taxon>Gammaproteobacteria</taxon>
        <taxon>Alteromonadales</taxon>
        <taxon>Idiomarinaceae</taxon>
        <taxon>Pseudidiomarina</taxon>
    </lineage>
</organism>
<feature type="domain" description="BPL/LPL catalytic" evidence="1">
    <location>
        <begin position="128"/>
        <end position="320"/>
    </location>
</feature>
<dbReference type="GO" id="GO:0016874">
    <property type="term" value="F:ligase activity"/>
    <property type="evidence" value="ECO:0007669"/>
    <property type="project" value="UniProtKB-KW"/>
</dbReference>
<dbReference type="PANTHER" id="PTHR43679:SF2">
    <property type="entry name" value="OCTANOYL-[GCVH]:PROTEIN N-OCTANOYLTRANSFERASE"/>
    <property type="match status" value="1"/>
</dbReference>
<protein>
    <submittedName>
        <fullName evidence="2">Lipoate-protein ligase A</fullName>
    </submittedName>
</protein>
<keyword evidence="2" id="KW-0436">Ligase</keyword>
<dbReference type="InterPro" id="IPR045864">
    <property type="entry name" value="aa-tRNA-synth_II/BPL/LPL"/>
</dbReference>
<evidence type="ECO:0000313" key="3">
    <source>
        <dbReference type="Proteomes" id="UP000199626"/>
    </source>
</evidence>